<evidence type="ECO:0000313" key="6">
    <source>
        <dbReference type="EMBL" id="NHO39108.1"/>
    </source>
</evidence>
<dbReference type="InterPro" id="IPR050535">
    <property type="entry name" value="DNA_Repair-Maintenance_Comp"/>
</dbReference>
<dbReference type="InterPro" id="IPR004843">
    <property type="entry name" value="Calcineurin-like_PHP"/>
</dbReference>
<keyword evidence="1" id="KW-0540">Nuclease</keyword>
<dbReference type="SUPFAM" id="SSF56300">
    <property type="entry name" value="Metallo-dependent phosphatases"/>
    <property type="match status" value="1"/>
</dbReference>
<dbReference type="InterPro" id="IPR041796">
    <property type="entry name" value="Mre11_N"/>
</dbReference>
<proteinExistence type="predicted"/>
<evidence type="ECO:0000259" key="4">
    <source>
        <dbReference type="Pfam" id="PF00149"/>
    </source>
</evidence>
<evidence type="ECO:0000313" key="8">
    <source>
        <dbReference type="Proteomes" id="UP000657200"/>
    </source>
</evidence>
<dbReference type="PATRIC" id="fig|431306.5.peg.2276"/>
<keyword evidence="8" id="KW-1185">Reference proteome</keyword>
<dbReference type="AlphaFoldDB" id="A0A0U5G009"/>
<dbReference type="Proteomes" id="UP000068250">
    <property type="component" value="Chromosome I"/>
</dbReference>
<gene>
    <name evidence="5" type="primary">sbcD</name>
    <name evidence="5" type="ORF">AGA_2207</name>
    <name evidence="6" type="ORF">GOB80_05285</name>
</gene>
<dbReference type="OrthoDB" id="9773856at2"/>
<name>A0A0U5G009_9PROT</name>
<accession>A0A0U5G009</accession>
<dbReference type="PIRSF" id="PIRSF033093">
    <property type="entry name" value="UCP_ML1119"/>
    <property type="match status" value="1"/>
</dbReference>
<dbReference type="PANTHER" id="PTHR30337:SF0">
    <property type="entry name" value="NUCLEASE SBCCD SUBUNIT D"/>
    <property type="match status" value="1"/>
</dbReference>
<dbReference type="EMBL" id="LN609302">
    <property type="protein sequence ID" value="CEF56837.1"/>
    <property type="molecule type" value="Genomic_DNA"/>
</dbReference>
<dbReference type="RefSeq" id="WP_059024237.1">
    <property type="nucleotide sequence ID" value="NZ_LN609302.1"/>
</dbReference>
<evidence type="ECO:0000313" key="5">
    <source>
        <dbReference type="EMBL" id="CEF56837.1"/>
    </source>
</evidence>
<evidence type="ECO:0000256" key="2">
    <source>
        <dbReference type="ARBA" id="ARBA00022801"/>
    </source>
</evidence>
<dbReference type="Pfam" id="PF00149">
    <property type="entry name" value="Metallophos"/>
    <property type="match status" value="1"/>
</dbReference>
<dbReference type="GO" id="GO:0004527">
    <property type="term" value="F:exonuclease activity"/>
    <property type="evidence" value="ECO:0007669"/>
    <property type="project" value="UniProtKB-KW"/>
</dbReference>
<evidence type="ECO:0000313" key="7">
    <source>
        <dbReference type="Proteomes" id="UP000068250"/>
    </source>
</evidence>
<reference evidence="5" key="1">
    <citation type="submission" date="2014-09" db="EMBL/GenBank/DDBJ databases">
        <authorList>
            <person name="Magalhaes I.L.F."/>
            <person name="Oliveira U."/>
            <person name="Santos F.R."/>
            <person name="Vidigal T.H.D.A."/>
            <person name="Brescovit A.D."/>
            <person name="Santos A.J."/>
        </authorList>
    </citation>
    <scope>NUCLEOTIDE SEQUENCE</scope>
    <source>
        <strain evidence="5">LMG 23848T</strain>
    </source>
</reference>
<keyword evidence="2" id="KW-0378">Hydrolase</keyword>
<dbReference type="InterPro" id="IPR014577">
    <property type="entry name" value="UCP033093_metalloPase"/>
</dbReference>
<sequence length="382" mass="41662">MKIVHTSDWQIGRTFSFVDDEALGALQAERLNVIQRIGTLARQEGAAHVLVAGDVYEHETPSERTLRQPMERMRQFADITWHLIPGNHDAHTPQGVWTRLLRDNAVPDNVRLHLQPEPVMLDAAHNAWLLPAILQRRHTLSDLTSYMDEATTPEGALRIGVAHGSVVGFGNGEEAQHNPIAIDRAAQAGLAYLAMGDWHGFCQINDRTVYSGTPEVDRFGTGGAGGGECVVVAFDGPTAPPRLSRHRTGRFVWRKFENVVLTSGTDIEALEHRVRAIAPEQPDTILAWLEVSGMLGVDDLALYENLIERRLRSAVTCLRLSGTPGLAAGPDDLDMLGASGPVRETAEALLAQVQAGGAEAAVAQEALQRLFLLWGEVRRTAA</sequence>
<dbReference type="InterPro" id="IPR029052">
    <property type="entry name" value="Metallo-depent_PP-like"/>
</dbReference>
<keyword evidence="3 6" id="KW-0269">Exonuclease</keyword>
<dbReference type="EMBL" id="WOTE01000002">
    <property type="protein sequence ID" value="NHO39108.1"/>
    <property type="molecule type" value="Genomic_DNA"/>
</dbReference>
<dbReference type="PANTHER" id="PTHR30337">
    <property type="entry name" value="COMPONENT OF ATP-DEPENDENT DSDNA EXONUCLEASE"/>
    <property type="match status" value="1"/>
</dbReference>
<evidence type="ECO:0000256" key="3">
    <source>
        <dbReference type="ARBA" id="ARBA00022839"/>
    </source>
</evidence>
<evidence type="ECO:0000256" key="1">
    <source>
        <dbReference type="ARBA" id="ARBA00022722"/>
    </source>
</evidence>
<feature type="domain" description="Calcineurin-like phosphoesterase" evidence="4">
    <location>
        <begin position="1"/>
        <end position="95"/>
    </location>
</feature>
<dbReference type="Gene3D" id="3.60.21.10">
    <property type="match status" value="1"/>
</dbReference>
<dbReference type="Proteomes" id="UP000657200">
    <property type="component" value="Unassembled WGS sequence"/>
</dbReference>
<reference evidence="7" key="2">
    <citation type="submission" date="2014-09" db="EMBL/GenBank/DDBJ databases">
        <authorList>
            <person name="Illeghems K.G."/>
        </authorList>
    </citation>
    <scope>NUCLEOTIDE SEQUENCE [LARGE SCALE GENOMIC DNA]</scope>
    <source>
        <strain evidence="7">LMG 23848T</strain>
    </source>
</reference>
<protein>
    <submittedName>
        <fullName evidence="6">DNA repair exonuclease</fullName>
    </submittedName>
    <submittedName>
        <fullName evidence="5">Metallophosphoesterase</fullName>
    </submittedName>
</protein>
<dbReference type="STRING" id="431306.AGA_2207"/>
<reference evidence="6 8" key="3">
    <citation type="journal article" date="2020" name="Int. J. Syst. Evol. Microbiol.">
        <title>Novel acetic acid bacteria from cider fermentations: Acetobacter conturbans sp. nov. and Acetobacter fallax sp. nov.</title>
        <authorList>
            <person name="Sombolestani A.S."/>
            <person name="Cleenwerck I."/>
            <person name="Cnockaert M."/>
            <person name="Borremans W."/>
            <person name="Wieme A.D."/>
            <person name="De Vuyst L."/>
            <person name="Vandamme P."/>
        </authorList>
    </citation>
    <scope>NUCLEOTIDE SEQUENCE [LARGE SCALE GENOMIC DNA]</scope>
    <source>
        <strain evidence="6 8">LMG 23848</strain>
    </source>
</reference>
<dbReference type="CDD" id="cd00840">
    <property type="entry name" value="MPP_Mre11_N"/>
    <property type="match status" value="1"/>
</dbReference>
<organism evidence="5 7">
    <name type="scientific">Acetobacter ghanensis</name>
    <dbReference type="NCBI Taxonomy" id="431306"/>
    <lineage>
        <taxon>Bacteria</taxon>
        <taxon>Pseudomonadati</taxon>
        <taxon>Pseudomonadota</taxon>
        <taxon>Alphaproteobacteria</taxon>
        <taxon>Acetobacterales</taxon>
        <taxon>Acetobacteraceae</taxon>
        <taxon>Acetobacter</taxon>
    </lineage>
</organism>